<feature type="transmembrane region" description="Helical" evidence="6">
    <location>
        <begin position="46"/>
        <end position="66"/>
    </location>
</feature>
<dbReference type="EMBL" id="BMAY01000012">
    <property type="protein sequence ID" value="GFZ27499.1"/>
    <property type="molecule type" value="Genomic_DNA"/>
</dbReference>
<name>A0A916QHM7_9LACO</name>
<comment type="caution">
    <text evidence="7">The sequence shown here is derived from an EMBL/GenBank/DDBJ whole genome shotgun (WGS) entry which is preliminary data.</text>
</comment>
<protein>
    <recommendedName>
        <fullName evidence="6">Phosphatidylglycerol lysyltransferase</fullName>
        <ecNumber evidence="6">2.3.2.3</ecNumber>
    </recommendedName>
    <alternativeName>
        <fullName evidence="6">Lysylphosphatidylglycerol synthase</fullName>
    </alternativeName>
</protein>
<keyword evidence="2" id="KW-1003">Cell membrane</keyword>
<dbReference type="GO" id="GO:0006629">
    <property type="term" value="P:lipid metabolic process"/>
    <property type="evidence" value="ECO:0007669"/>
    <property type="project" value="UniProtKB-KW"/>
</dbReference>
<evidence type="ECO:0000256" key="1">
    <source>
        <dbReference type="ARBA" id="ARBA00004651"/>
    </source>
</evidence>
<evidence type="ECO:0000256" key="4">
    <source>
        <dbReference type="ARBA" id="ARBA00022989"/>
    </source>
</evidence>
<evidence type="ECO:0000256" key="6">
    <source>
        <dbReference type="RuleBase" id="RU363042"/>
    </source>
</evidence>
<keyword evidence="4 6" id="KW-1133">Transmembrane helix</keyword>
<feature type="transmembrane region" description="Helical" evidence="6">
    <location>
        <begin position="267"/>
        <end position="289"/>
    </location>
</feature>
<evidence type="ECO:0000256" key="2">
    <source>
        <dbReference type="ARBA" id="ARBA00022475"/>
    </source>
</evidence>
<dbReference type="InterPro" id="IPR022791">
    <property type="entry name" value="L-PG_synthase/AglD"/>
</dbReference>
<dbReference type="GO" id="GO:0050071">
    <property type="term" value="F:phosphatidylglycerol lysyltransferase activity"/>
    <property type="evidence" value="ECO:0007669"/>
    <property type="project" value="UniProtKB-EC"/>
</dbReference>
<comment type="function">
    <text evidence="6">Catalyzes the transfer of a lysyl group from L-lysyl-tRNA(Lys) to membrane-bound phosphatidylglycerol (PG), which produces lysylphosphatidylglycerol (LPG), a major component of the bacterial membrane with a positive net charge. LPG synthesis contributes to bacterial virulence as it is involved in the resistance mechanism against cationic antimicrobial peptides (CAMP) produces by the host's immune system (defensins, cathelicidins) and by the competing microorganisms.</text>
</comment>
<dbReference type="RefSeq" id="WP_212781186.1">
    <property type="nucleotide sequence ID" value="NZ_BMAY01000012.1"/>
</dbReference>
<keyword evidence="6" id="KW-0443">Lipid metabolism</keyword>
<dbReference type="Proteomes" id="UP000677218">
    <property type="component" value="Unassembled WGS sequence"/>
</dbReference>
<evidence type="ECO:0000256" key="3">
    <source>
        <dbReference type="ARBA" id="ARBA00022692"/>
    </source>
</evidence>
<feature type="transmembrane region" description="Helical" evidence="6">
    <location>
        <begin position="153"/>
        <end position="178"/>
    </location>
</feature>
<keyword evidence="6" id="KW-0808">Transferase</keyword>
<dbReference type="EC" id="2.3.2.3" evidence="6"/>
<evidence type="ECO:0000256" key="5">
    <source>
        <dbReference type="ARBA" id="ARBA00023136"/>
    </source>
</evidence>
<accession>A0A916QHM7</accession>
<feature type="transmembrane region" description="Helical" evidence="6">
    <location>
        <begin position="125"/>
        <end position="147"/>
    </location>
</feature>
<dbReference type="AlphaFoldDB" id="A0A916QHM7"/>
<keyword evidence="3 6" id="KW-0812">Transmembrane</keyword>
<dbReference type="PANTHER" id="PTHR37693:SF1">
    <property type="entry name" value="INTEGRAL MEMBRANE PROTEIN"/>
    <property type="match status" value="1"/>
</dbReference>
<organism evidence="7 8">
    <name type="scientific">Lactobacillus corticis</name>
    <dbReference type="NCBI Taxonomy" id="2201249"/>
    <lineage>
        <taxon>Bacteria</taxon>
        <taxon>Bacillati</taxon>
        <taxon>Bacillota</taxon>
        <taxon>Bacilli</taxon>
        <taxon>Lactobacillales</taxon>
        <taxon>Lactobacillaceae</taxon>
        <taxon>Lactobacillus</taxon>
    </lineage>
</organism>
<dbReference type="PANTHER" id="PTHR37693">
    <property type="entry name" value="PHOSPHATIDYLGLYCEROL LYSYLTRANSFERASE"/>
    <property type="match status" value="1"/>
</dbReference>
<dbReference type="NCBIfam" id="TIGR00374">
    <property type="entry name" value="flippase-like domain"/>
    <property type="match status" value="1"/>
</dbReference>
<comment type="similarity">
    <text evidence="6">Belongs to the LPG synthase family.</text>
</comment>
<comment type="catalytic activity">
    <reaction evidence="6">
        <text>L-lysyl-tRNA(Lys) + a 1,2-diacyl-sn-glycero-3-phospho-(1'-sn-glycerol) = a 1,2-diacyl-sn-glycero-3-phospho-1'-(3'-O-L-lysyl)-sn-glycerol + tRNA(Lys)</text>
        <dbReference type="Rhea" id="RHEA:10668"/>
        <dbReference type="Rhea" id="RHEA-COMP:9696"/>
        <dbReference type="Rhea" id="RHEA-COMP:9697"/>
        <dbReference type="ChEBI" id="CHEBI:64716"/>
        <dbReference type="ChEBI" id="CHEBI:75792"/>
        <dbReference type="ChEBI" id="CHEBI:78442"/>
        <dbReference type="ChEBI" id="CHEBI:78529"/>
        <dbReference type="EC" id="2.3.2.3"/>
    </reaction>
</comment>
<dbReference type="Pfam" id="PF03706">
    <property type="entry name" value="LPG_synthase_TM"/>
    <property type="match status" value="1"/>
</dbReference>
<keyword evidence="8" id="KW-1185">Reference proteome</keyword>
<gene>
    <name evidence="6" type="primary">mprF</name>
    <name evidence="7" type="ORF">LCB40_13790</name>
</gene>
<dbReference type="GO" id="GO:0005886">
    <property type="term" value="C:plasma membrane"/>
    <property type="evidence" value="ECO:0007669"/>
    <property type="project" value="UniProtKB-SubCell"/>
</dbReference>
<dbReference type="GO" id="GO:0046677">
    <property type="term" value="P:response to antibiotic"/>
    <property type="evidence" value="ECO:0007669"/>
    <property type="project" value="UniProtKB-KW"/>
</dbReference>
<feature type="transmembrane region" description="Helical" evidence="6">
    <location>
        <begin position="310"/>
        <end position="330"/>
    </location>
</feature>
<evidence type="ECO:0000313" key="8">
    <source>
        <dbReference type="Proteomes" id="UP000677218"/>
    </source>
</evidence>
<evidence type="ECO:0000313" key="7">
    <source>
        <dbReference type="EMBL" id="GFZ27499.1"/>
    </source>
</evidence>
<keyword evidence="6" id="KW-0046">Antibiotic resistance</keyword>
<reference evidence="7" key="1">
    <citation type="submission" date="2020-08" db="EMBL/GenBank/DDBJ databases">
        <title>Taxonomic study for Lactobacillus species isolated from hardwood bark.</title>
        <authorList>
            <person name="Tohno M."/>
            <person name="Tanizawa Y."/>
        </authorList>
    </citation>
    <scope>NUCLEOTIDE SEQUENCE</scope>
    <source>
        <strain evidence="7">B40</strain>
    </source>
</reference>
<feature type="transmembrane region" description="Helical" evidence="6">
    <location>
        <begin position="230"/>
        <end position="247"/>
    </location>
</feature>
<proteinExistence type="inferred from homology"/>
<keyword evidence="5 6" id="KW-0472">Membrane</keyword>
<comment type="subcellular location">
    <subcellularLocation>
        <location evidence="1 6">Cell membrane</location>
        <topology evidence="1 6">Multi-pass membrane protein</topology>
    </subcellularLocation>
</comment>
<sequence>MNKKHLWGILIVLAISAYVIYSEIKATSFAVLLKAADSLVWSKVVLVFILMLGSYACEAMILHLLAKRPASPKHSIWAWCRIPIIQSLFNAITPLASGGQASQLAAMVQMGIEGGRATSVLMMKFIIYQLAVFVAYIWAFASGYHLVVTKFSGIAVLILLGFVMHVSSIIFLLAVMFAHDWTVKFVKWLMSLLAKFINPQKVAEWEKATMEKIATFYTESQKLKQDKGRLVKAAGLTVLQLLCYYSIPFMTIQALGIHASWLTVTETTLMIIMFMAVIPIPGASGGAEFSFQSLFSMFIADSGQLVLGMFIWRFVTYFFGMLLGIFGWIIRPKKVAD</sequence>